<evidence type="ECO:0000256" key="1">
    <source>
        <dbReference type="SAM" id="Phobius"/>
    </source>
</evidence>
<feature type="transmembrane region" description="Helical" evidence="1">
    <location>
        <begin position="102"/>
        <end position="122"/>
    </location>
</feature>
<accession>A0A1I4RCH9</accession>
<keyword evidence="3" id="KW-1185">Reference proteome</keyword>
<proteinExistence type="predicted"/>
<feature type="transmembrane region" description="Helical" evidence="1">
    <location>
        <begin position="159"/>
        <end position="177"/>
    </location>
</feature>
<keyword evidence="1" id="KW-1133">Transmembrane helix</keyword>
<feature type="transmembrane region" description="Helical" evidence="1">
    <location>
        <begin position="24"/>
        <end position="43"/>
    </location>
</feature>
<protein>
    <submittedName>
        <fullName evidence="2">Uncharacterized protein</fullName>
    </submittedName>
</protein>
<feature type="transmembrane region" description="Helical" evidence="1">
    <location>
        <begin position="128"/>
        <end position="147"/>
    </location>
</feature>
<evidence type="ECO:0000313" key="3">
    <source>
        <dbReference type="Proteomes" id="UP000198535"/>
    </source>
</evidence>
<dbReference type="AlphaFoldDB" id="A0A1I4RCH9"/>
<keyword evidence="1" id="KW-0472">Membrane</keyword>
<evidence type="ECO:0000313" key="2">
    <source>
        <dbReference type="EMBL" id="SFM49670.1"/>
    </source>
</evidence>
<dbReference type="EMBL" id="FOUJ01000002">
    <property type="protein sequence ID" value="SFM49670.1"/>
    <property type="molecule type" value="Genomic_DNA"/>
</dbReference>
<dbReference type="STRING" id="487685.SAMN04488696_1485"/>
<feature type="transmembrane region" description="Helical" evidence="1">
    <location>
        <begin position="63"/>
        <end position="81"/>
    </location>
</feature>
<dbReference type="Proteomes" id="UP000198535">
    <property type="component" value="Unassembled WGS sequence"/>
</dbReference>
<reference evidence="3" key="1">
    <citation type="submission" date="2016-10" db="EMBL/GenBank/DDBJ databases">
        <authorList>
            <person name="Varghese N."/>
            <person name="Submissions S."/>
        </authorList>
    </citation>
    <scope>NUCLEOTIDE SEQUENCE [LARGE SCALE GENOMIC DNA]</scope>
    <source>
        <strain evidence="3">Mob M</strain>
    </source>
</reference>
<gene>
    <name evidence="2" type="ORF">SAMN04488696_1485</name>
</gene>
<sequence>MVSREPTKWISSQKDKEKNNERRLSFALSLIGFCFVIVYTIIPEIYSNYLDYATERALNMTNIFVYTIGLSLAMYIFCTGLSLNSQINSKANSYLVRFSSHLYESCFHLIIVAPIMIISSYIAFKPGFLNIIGLLLLIAGATLFIVAGQKVFDNNIDGMTVFVIFLSIGGLTSQYVAHSNDIEITMENVHELGNSPIPIDVKVTGREGNLTVMLYEKNGSILSLAETLSFDADKPRIMEKSEHISGIHLHDGIYNIYIDTTDMNPEIYGLTFKINNHSEFESFQLLGQLRSNTSKMSNYSFDINSSQSKTTGDNGIQYEVVE</sequence>
<organism evidence="2 3">
    <name type="scientific">Methanolobus profundi</name>
    <dbReference type="NCBI Taxonomy" id="487685"/>
    <lineage>
        <taxon>Archaea</taxon>
        <taxon>Methanobacteriati</taxon>
        <taxon>Methanobacteriota</taxon>
        <taxon>Stenosarchaea group</taxon>
        <taxon>Methanomicrobia</taxon>
        <taxon>Methanosarcinales</taxon>
        <taxon>Methanosarcinaceae</taxon>
        <taxon>Methanolobus</taxon>
    </lineage>
</organism>
<dbReference type="RefSeq" id="WP_091935430.1">
    <property type="nucleotide sequence ID" value="NZ_FOUJ01000002.1"/>
</dbReference>
<keyword evidence="1" id="KW-0812">Transmembrane</keyword>
<name>A0A1I4RCH9_9EURY</name>